<dbReference type="Pfam" id="PF25137">
    <property type="entry name" value="ADH_Fe_C"/>
    <property type="match status" value="1"/>
</dbReference>
<dbReference type="AlphaFoldDB" id="A0A923LAQ1"/>
<evidence type="ECO:0000259" key="3">
    <source>
        <dbReference type="Pfam" id="PF25137"/>
    </source>
</evidence>
<evidence type="ECO:0000313" key="4">
    <source>
        <dbReference type="EMBL" id="MBC5658754.1"/>
    </source>
</evidence>
<protein>
    <submittedName>
        <fullName evidence="4">Iron-containing alcohol dehydrogenase</fullName>
    </submittedName>
</protein>
<dbReference type="InterPro" id="IPR056798">
    <property type="entry name" value="ADH_Fe_C"/>
</dbReference>
<gene>
    <name evidence="4" type="ORF">H8S44_03065</name>
</gene>
<feature type="domain" description="Alcohol dehydrogenase iron-type/glycerol dehydrogenase GldA" evidence="2">
    <location>
        <begin position="10"/>
        <end position="178"/>
    </location>
</feature>
<evidence type="ECO:0000259" key="2">
    <source>
        <dbReference type="Pfam" id="PF00465"/>
    </source>
</evidence>
<dbReference type="Gene3D" id="3.40.50.1970">
    <property type="match status" value="1"/>
</dbReference>
<keyword evidence="5" id="KW-1185">Reference proteome</keyword>
<dbReference type="GO" id="GO:1990362">
    <property type="term" value="F:butanol dehydrogenase (NAD+) activity"/>
    <property type="evidence" value="ECO:0007669"/>
    <property type="project" value="InterPro"/>
</dbReference>
<accession>A0A923LAQ1</accession>
<dbReference type="InterPro" id="IPR044731">
    <property type="entry name" value="BDH-like"/>
</dbReference>
<evidence type="ECO:0000313" key="5">
    <source>
        <dbReference type="Proteomes" id="UP000649345"/>
    </source>
</evidence>
<dbReference type="InterPro" id="IPR001670">
    <property type="entry name" value="ADH_Fe/GldA"/>
</dbReference>
<proteinExistence type="predicted"/>
<dbReference type="RefSeq" id="WP_186873307.1">
    <property type="nucleotide sequence ID" value="NZ_JACOOR010000002.1"/>
</dbReference>
<organism evidence="4 5">
    <name type="scientific">Anaerosacchariphilus hominis</name>
    <dbReference type="NCBI Taxonomy" id="2763017"/>
    <lineage>
        <taxon>Bacteria</taxon>
        <taxon>Bacillati</taxon>
        <taxon>Bacillota</taxon>
        <taxon>Clostridia</taxon>
        <taxon>Lachnospirales</taxon>
        <taxon>Lachnospiraceae</taxon>
        <taxon>Anaerosacchariphilus</taxon>
    </lineage>
</organism>
<dbReference type="FunFam" id="3.40.50.1970:FF:000003">
    <property type="entry name" value="Alcohol dehydrogenase, iron-containing"/>
    <property type="match status" value="1"/>
</dbReference>
<dbReference type="SUPFAM" id="SSF56796">
    <property type="entry name" value="Dehydroquinate synthase-like"/>
    <property type="match status" value="1"/>
</dbReference>
<dbReference type="PANTHER" id="PTHR43633:SF1">
    <property type="entry name" value="ALCOHOL DEHYDROGENASE YQHD"/>
    <property type="match status" value="1"/>
</dbReference>
<sequence>MNNFGFYNRTKIIYGREEHKTVGERLKPYAKKVLLHYGGGSIKKNGIYDDIVKSLQEAGIDFCELGRVKPNPNPTLDLVYEGIDLCRKENIDCILAVGGGSAIDSGKAIACRVPYDGDVWELFGGYFVKTHLPIVTVLTLPASGTESSNNEVITNEKTLQKYYVGAKDFYPIFSIINPEIFYTVPKKQISAGAMDMMSHTIERCFSNTEHTDYVDQLSETALKIIMKYGEMLLKDSENYDAWFEFALAGTFSHNGIICIGKEEDWSNHRIEDELAVTCDITHGEGLSVITLAWMEYVY</sequence>
<reference evidence="4" key="1">
    <citation type="submission" date="2020-08" db="EMBL/GenBank/DDBJ databases">
        <title>Genome public.</title>
        <authorList>
            <person name="Liu C."/>
            <person name="Sun Q."/>
        </authorList>
    </citation>
    <scope>NUCLEOTIDE SEQUENCE</scope>
    <source>
        <strain evidence="4">NSJ-68</strain>
    </source>
</reference>
<evidence type="ECO:0000256" key="1">
    <source>
        <dbReference type="ARBA" id="ARBA00023002"/>
    </source>
</evidence>
<keyword evidence="1" id="KW-0560">Oxidoreductase</keyword>
<name>A0A923LAQ1_9FIRM</name>
<dbReference type="Gene3D" id="1.20.1090.10">
    <property type="entry name" value="Dehydroquinate synthase-like - alpha domain"/>
    <property type="match status" value="1"/>
</dbReference>
<dbReference type="GO" id="GO:0046872">
    <property type="term" value="F:metal ion binding"/>
    <property type="evidence" value="ECO:0007669"/>
    <property type="project" value="InterPro"/>
</dbReference>
<dbReference type="GO" id="GO:0005829">
    <property type="term" value="C:cytosol"/>
    <property type="evidence" value="ECO:0007669"/>
    <property type="project" value="TreeGrafter"/>
</dbReference>
<feature type="domain" description="Fe-containing alcohol dehydrogenase-like C-terminal" evidence="3">
    <location>
        <begin position="191"/>
        <end position="297"/>
    </location>
</feature>
<dbReference type="GO" id="GO:0008106">
    <property type="term" value="F:alcohol dehydrogenase (NADP+) activity"/>
    <property type="evidence" value="ECO:0007669"/>
    <property type="project" value="TreeGrafter"/>
</dbReference>
<dbReference type="EMBL" id="JACOOR010000002">
    <property type="protein sequence ID" value="MBC5658754.1"/>
    <property type="molecule type" value="Genomic_DNA"/>
</dbReference>
<dbReference type="Proteomes" id="UP000649345">
    <property type="component" value="Unassembled WGS sequence"/>
</dbReference>
<dbReference type="CDD" id="cd08187">
    <property type="entry name" value="BDH"/>
    <property type="match status" value="1"/>
</dbReference>
<comment type="caution">
    <text evidence="4">The sequence shown here is derived from an EMBL/GenBank/DDBJ whole genome shotgun (WGS) entry which is preliminary data.</text>
</comment>
<dbReference type="Pfam" id="PF00465">
    <property type="entry name" value="Fe-ADH"/>
    <property type="match status" value="1"/>
</dbReference>
<dbReference type="PANTHER" id="PTHR43633">
    <property type="entry name" value="ALCOHOL DEHYDROGENASE YQHD"/>
    <property type="match status" value="1"/>
</dbReference>
<dbReference type="GO" id="GO:1990002">
    <property type="term" value="F:methylglyoxal reductase (NADPH) (acetol producing) activity"/>
    <property type="evidence" value="ECO:0007669"/>
    <property type="project" value="TreeGrafter"/>
</dbReference>